<name>A0AAD7BN84_9AGAR</name>
<proteinExistence type="predicted"/>
<comment type="caution">
    <text evidence="2">The sequence shown here is derived from an EMBL/GenBank/DDBJ whole genome shotgun (WGS) entry which is preliminary data.</text>
</comment>
<feature type="compositionally biased region" description="Polar residues" evidence="1">
    <location>
        <begin position="1"/>
        <end position="19"/>
    </location>
</feature>
<dbReference type="PANTHER" id="PTHR34693:SF1">
    <property type="entry name" value="PROTEIN PAR32"/>
    <property type="match status" value="1"/>
</dbReference>
<dbReference type="AlphaFoldDB" id="A0AAD7BN84"/>
<dbReference type="Proteomes" id="UP001221142">
    <property type="component" value="Unassembled WGS sequence"/>
</dbReference>
<accession>A0AAD7BN84</accession>
<feature type="region of interest" description="Disordered" evidence="1">
    <location>
        <begin position="39"/>
        <end position="218"/>
    </location>
</feature>
<evidence type="ECO:0000256" key="1">
    <source>
        <dbReference type="SAM" id="MobiDB-lite"/>
    </source>
</evidence>
<keyword evidence="3" id="KW-1185">Reference proteome</keyword>
<feature type="compositionally biased region" description="Basic and acidic residues" evidence="1">
    <location>
        <begin position="152"/>
        <end position="168"/>
    </location>
</feature>
<feature type="compositionally biased region" description="Low complexity" evidence="1">
    <location>
        <begin position="116"/>
        <end position="128"/>
    </location>
</feature>
<sequence>MANQQQNSNNERSTHSQSVPPRRSFTERISAVGAKINRALSNDGRADYDAESMTSTVVDVGAGRSRSNDSGYHSSGRGGAGNFYANGNPGATNLETQEFPWPRGRERLPVSRSDNPTTLAAPAVTAPARSTGRGGSGNFSANPPAGDPSYTLRDREILRAHAEAEKTHVRSSGRGGMGNIVHPDAATSNSRSRSRSVDPAAAPTSYQRSSVSRDRTRG</sequence>
<gene>
    <name evidence="2" type="ORF">FB45DRAFT_922619</name>
</gene>
<evidence type="ECO:0000313" key="2">
    <source>
        <dbReference type="EMBL" id="KAJ7625915.1"/>
    </source>
</evidence>
<dbReference type="EMBL" id="JARKIF010000012">
    <property type="protein sequence ID" value="KAJ7625915.1"/>
    <property type="molecule type" value="Genomic_DNA"/>
</dbReference>
<dbReference type="PANTHER" id="PTHR34693">
    <property type="entry name" value="PROTEIN PAR32"/>
    <property type="match status" value="1"/>
</dbReference>
<dbReference type="InterPro" id="IPR053203">
    <property type="entry name" value="Cisplatin_resist-associated"/>
</dbReference>
<organism evidence="2 3">
    <name type="scientific">Roridomyces roridus</name>
    <dbReference type="NCBI Taxonomy" id="1738132"/>
    <lineage>
        <taxon>Eukaryota</taxon>
        <taxon>Fungi</taxon>
        <taxon>Dikarya</taxon>
        <taxon>Basidiomycota</taxon>
        <taxon>Agaricomycotina</taxon>
        <taxon>Agaricomycetes</taxon>
        <taxon>Agaricomycetidae</taxon>
        <taxon>Agaricales</taxon>
        <taxon>Marasmiineae</taxon>
        <taxon>Mycenaceae</taxon>
        <taxon>Roridomyces</taxon>
    </lineage>
</organism>
<evidence type="ECO:0000313" key="3">
    <source>
        <dbReference type="Proteomes" id="UP001221142"/>
    </source>
</evidence>
<dbReference type="InterPro" id="IPR022024">
    <property type="entry name" value="DUF3602"/>
</dbReference>
<dbReference type="Pfam" id="PF12223">
    <property type="entry name" value="DUF3602"/>
    <property type="match status" value="1"/>
</dbReference>
<feature type="region of interest" description="Disordered" evidence="1">
    <location>
        <begin position="1"/>
        <end position="26"/>
    </location>
</feature>
<reference evidence="2" key="1">
    <citation type="submission" date="2023-03" db="EMBL/GenBank/DDBJ databases">
        <title>Massive genome expansion in bonnet fungi (Mycena s.s.) driven by repeated elements and novel gene families across ecological guilds.</title>
        <authorList>
            <consortium name="Lawrence Berkeley National Laboratory"/>
            <person name="Harder C.B."/>
            <person name="Miyauchi S."/>
            <person name="Viragh M."/>
            <person name="Kuo A."/>
            <person name="Thoen E."/>
            <person name="Andreopoulos B."/>
            <person name="Lu D."/>
            <person name="Skrede I."/>
            <person name="Drula E."/>
            <person name="Henrissat B."/>
            <person name="Morin E."/>
            <person name="Kohler A."/>
            <person name="Barry K."/>
            <person name="LaButti K."/>
            <person name="Morin E."/>
            <person name="Salamov A."/>
            <person name="Lipzen A."/>
            <person name="Mereny Z."/>
            <person name="Hegedus B."/>
            <person name="Baldrian P."/>
            <person name="Stursova M."/>
            <person name="Weitz H."/>
            <person name="Taylor A."/>
            <person name="Grigoriev I.V."/>
            <person name="Nagy L.G."/>
            <person name="Martin F."/>
            <person name="Kauserud H."/>
        </authorList>
    </citation>
    <scope>NUCLEOTIDE SEQUENCE</scope>
    <source>
        <strain evidence="2">9284</strain>
    </source>
</reference>
<protein>
    <submittedName>
        <fullName evidence="2">Uncharacterized protein</fullName>
    </submittedName>
</protein>